<accession>J9GC07</accession>
<comment type="caution">
    <text evidence="1">The sequence shown here is derived from an EMBL/GenBank/DDBJ whole genome shotgun (WGS) entry which is preliminary data.</text>
</comment>
<dbReference type="SUPFAM" id="SSF102114">
    <property type="entry name" value="Radical SAM enzymes"/>
    <property type="match status" value="1"/>
</dbReference>
<proteinExistence type="predicted"/>
<evidence type="ECO:0000313" key="1">
    <source>
        <dbReference type="EMBL" id="EJX04384.1"/>
    </source>
</evidence>
<dbReference type="AlphaFoldDB" id="J9GC07"/>
<gene>
    <name evidence="1" type="ORF">EVA_07501</name>
</gene>
<organism evidence="1">
    <name type="scientific">gut metagenome</name>
    <dbReference type="NCBI Taxonomy" id="749906"/>
    <lineage>
        <taxon>unclassified sequences</taxon>
        <taxon>metagenomes</taxon>
        <taxon>organismal metagenomes</taxon>
    </lineage>
</organism>
<dbReference type="InterPro" id="IPR058240">
    <property type="entry name" value="rSAM_sf"/>
</dbReference>
<name>J9GC07_9ZZZZ</name>
<protein>
    <submittedName>
        <fullName evidence="1">Anaerobic ribonucleoside-triphosphate reductase activating protein</fullName>
    </submittedName>
</protein>
<sequence length="103" mass="11161">MIKYYNYDIVFQEFPNEVTLAINLSLCPNGCPGCHSAFLQGDIGEELTESRLKSLVSDLSGEITCVGLMGGDNDPMTVAQLLQSIKKHLANRSVRGGTAANRI</sequence>
<reference evidence="1" key="1">
    <citation type="journal article" date="2012" name="PLoS ONE">
        <title>Gene sets for utilization of primary and secondary nutrition supplies in the distal gut of endangered iberian lynx.</title>
        <authorList>
            <person name="Alcaide M."/>
            <person name="Messina E."/>
            <person name="Richter M."/>
            <person name="Bargiela R."/>
            <person name="Peplies J."/>
            <person name="Huws S.A."/>
            <person name="Newbold C.J."/>
            <person name="Golyshin P.N."/>
            <person name="Simon M.A."/>
            <person name="Lopez G."/>
            <person name="Yakimov M.M."/>
            <person name="Ferrer M."/>
        </authorList>
    </citation>
    <scope>NUCLEOTIDE SEQUENCE</scope>
</reference>
<dbReference type="EMBL" id="AMCI01001825">
    <property type="protein sequence ID" value="EJX04384.1"/>
    <property type="molecule type" value="Genomic_DNA"/>
</dbReference>